<sequence>MAASGECHCRMAVPDVERHYPALAVVPYAEKRCLLMQPVRRADSSWNHWDGFHDGGARQKRGHDDDHHQPLHSQTLRLLPPLK</sequence>
<name>A0A1I4XMF9_9GAMM</name>
<proteinExistence type="predicted"/>
<feature type="compositionally biased region" description="Basic and acidic residues" evidence="1">
    <location>
        <begin position="50"/>
        <end position="69"/>
    </location>
</feature>
<evidence type="ECO:0000313" key="2">
    <source>
        <dbReference type="EMBL" id="SFN26826.1"/>
    </source>
</evidence>
<accession>A0A1I4XMF9</accession>
<gene>
    <name evidence="2" type="ORF">SAMN05428971_0786</name>
</gene>
<dbReference type="EMBL" id="FOVG01000001">
    <property type="protein sequence ID" value="SFN26826.1"/>
    <property type="molecule type" value="Genomic_DNA"/>
</dbReference>
<reference evidence="3" key="1">
    <citation type="submission" date="2016-10" db="EMBL/GenBank/DDBJ databases">
        <authorList>
            <person name="Varghese N."/>
            <person name="Submissions S."/>
        </authorList>
    </citation>
    <scope>NUCLEOTIDE SEQUENCE [LARGE SCALE GENOMIC DNA]</scope>
    <source>
        <strain evidence="3">OV426</strain>
    </source>
</reference>
<organism evidence="2 3">
    <name type="scientific">Candidatus Pantoea varia</name>
    <dbReference type="NCBI Taxonomy" id="1881036"/>
    <lineage>
        <taxon>Bacteria</taxon>
        <taxon>Pseudomonadati</taxon>
        <taxon>Pseudomonadota</taxon>
        <taxon>Gammaproteobacteria</taxon>
        <taxon>Enterobacterales</taxon>
        <taxon>Erwiniaceae</taxon>
        <taxon>Pantoea</taxon>
    </lineage>
</organism>
<evidence type="ECO:0000256" key="1">
    <source>
        <dbReference type="SAM" id="MobiDB-lite"/>
    </source>
</evidence>
<protein>
    <submittedName>
        <fullName evidence="2">Uncharacterized protein</fullName>
    </submittedName>
</protein>
<keyword evidence="3" id="KW-1185">Reference proteome</keyword>
<evidence type="ECO:0000313" key="3">
    <source>
        <dbReference type="Proteomes" id="UP000198968"/>
    </source>
</evidence>
<dbReference type="AlphaFoldDB" id="A0A1I4XMF9"/>
<feature type="region of interest" description="Disordered" evidence="1">
    <location>
        <begin position="45"/>
        <end position="83"/>
    </location>
</feature>
<dbReference type="Proteomes" id="UP000198968">
    <property type="component" value="Unassembled WGS sequence"/>
</dbReference>